<feature type="transmembrane region" description="Helical" evidence="1">
    <location>
        <begin position="6"/>
        <end position="25"/>
    </location>
</feature>
<protein>
    <submittedName>
        <fullName evidence="2">Uncharacterized protein</fullName>
    </submittedName>
</protein>
<gene>
    <name evidence="2" type="ORF">J4415_02960</name>
</gene>
<evidence type="ECO:0000313" key="3">
    <source>
        <dbReference type="Proteomes" id="UP000677687"/>
    </source>
</evidence>
<keyword evidence="1" id="KW-0812">Transmembrane</keyword>
<dbReference type="EMBL" id="JAGVWD010000043">
    <property type="protein sequence ID" value="MBS3057566.1"/>
    <property type="molecule type" value="Genomic_DNA"/>
</dbReference>
<keyword evidence="1" id="KW-0472">Membrane</keyword>
<sequence>MLTLDAAFSIVILMALVGIMGYVPLMGSNDPYSGLNMQRSMNDALDLLDAQGVLQQFDSNKISTEINSAMPVQYSWRMRIEKFSYANDSFTEMDEINFGAGDANLSGKDLMHGRRLFLTFANSEISYFYDAQYWVWVK</sequence>
<evidence type="ECO:0000313" key="2">
    <source>
        <dbReference type="EMBL" id="MBS3057566.1"/>
    </source>
</evidence>
<proteinExistence type="predicted"/>
<comment type="caution">
    <text evidence="2">The sequence shown here is derived from an EMBL/GenBank/DDBJ whole genome shotgun (WGS) entry which is preliminary data.</text>
</comment>
<reference evidence="2" key="1">
    <citation type="submission" date="2021-03" db="EMBL/GenBank/DDBJ databases">
        <authorList>
            <person name="Jaffe A."/>
        </authorList>
    </citation>
    <scope>NUCLEOTIDE SEQUENCE</scope>
    <source>
        <strain evidence="2">RIFCSPHIGHO2_01_FULL_AR10_44_11</strain>
    </source>
</reference>
<organism evidence="2 3">
    <name type="scientific">Candidatus Iainarchaeum sp</name>
    <dbReference type="NCBI Taxonomy" id="3101447"/>
    <lineage>
        <taxon>Archaea</taxon>
        <taxon>Candidatus Iainarchaeota</taxon>
        <taxon>Candidatus Iainarchaeia</taxon>
        <taxon>Candidatus Iainarchaeales</taxon>
        <taxon>Candidatus Iainarchaeaceae</taxon>
        <taxon>Candidatus Iainarchaeum</taxon>
    </lineage>
</organism>
<dbReference type="AlphaFoldDB" id="A0A8T4L3E1"/>
<name>A0A8T4L3E1_9ARCH</name>
<dbReference type="Proteomes" id="UP000677687">
    <property type="component" value="Unassembled WGS sequence"/>
</dbReference>
<evidence type="ECO:0000256" key="1">
    <source>
        <dbReference type="SAM" id="Phobius"/>
    </source>
</evidence>
<keyword evidence="1" id="KW-1133">Transmembrane helix</keyword>
<reference evidence="2" key="2">
    <citation type="submission" date="2021-05" db="EMBL/GenBank/DDBJ databases">
        <title>Protein family content uncovers lineage relationships and bacterial pathway maintenance mechanisms in DPANN archaea.</title>
        <authorList>
            <person name="Castelle C.J."/>
            <person name="Meheust R."/>
            <person name="Jaffe A.L."/>
            <person name="Seitz K."/>
            <person name="Gong X."/>
            <person name="Baker B.J."/>
            <person name="Banfield J.F."/>
        </authorList>
    </citation>
    <scope>NUCLEOTIDE SEQUENCE</scope>
    <source>
        <strain evidence="2">RIFCSPHIGHO2_01_FULL_AR10_44_11</strain>
    </source>
</reference>
<accession>A0A8T4L3E1</accession>